<keyword evidence="5" id="KW-0804">Transcription</keyword>
<dbReference type="GO" id="GO:0003677">
    <property type="term" value="F:DNA binding"/>
    <property type="evidence" value="ECO:0007669"/>
    <property type="project" value="UniProtKB-KW"/>
</dbReference>
<dbReference type="InterPro" id="IPR000524">
    <property type="entry name" value="Tscrpt_reg_HTH_GntR"/>
</dbReference>
<name>A0A6L5Z5Y2_9RHOB</name>
<dbReference type="InterPro" id="IPR015421">
    <property type="entry name" value="PyrdxlP-dep_Trfase_major"/>
</dbReference>
<protein>
    <submittedName>
        <fullName evidence="7">Aminotransferase class I/II-fold pyridoxal phosphate-dependent enzyme</fullName>
    </submittedName>
</protein>
<evidence type="ECO:0000256" key="2">
    <source>
        <dbReference type="ARBA" id="ARBA00022898"/>
    </source>
</evidence>
<comment type="caution">
    <text evidence="7">The sequence shown here is derived from an EMBL/GenBank/DDBJ whole genome shotgun (WGS) entry which is preliminary data.</text>
</comment>
<dbReference type="InterPro" id="IPR036388">
    <property type="entry name" value="WH-like_DNA-bd_sf"/>
</dbReference>
<accession>A0A6L5Z5Y2</accession>
<dbReference type="EMBL" id="WIND01000020">
    <property type="protein sequence ID" value="MSU91465.1"/>
    <property type="molecule type" value="Genomic_DNA"/>
</dbReference>
<sequence length="480" mass="51566">MRRGSGLVKCHDRRNVPFMTIWPPRPGSLQRPAYRSLVQLIEAAIDSGELKPGQKLPTHRQLAFDLGLSVQTVSRAYDKLVEAGKVQGEVGRGTFVRALSDDLRVPFVSHRTAGRLIDMSILKPVVDHTHKEAFQKALRDIARSVPDAVLGAFRAGTLLDRDHGAVARWLALCGLTAPPSAVVPTNGGTAAMTVALMTAAHSGDLVVAEEIGHHTLRPLTRYLGLRLRGLETDKGGIRPEAFAAACRAEPVKVLHLMPTGLNPLGFTMSSRRREALVEIARRHDVLIVENHSSGPLHEAAPPPLAVLAPERVLFFTSLTKCVLPGLRIGFLVVPNHLGAAAANRHLVTSWMATSLAMEIALRWIETGTAERLLQRQRVALGDRADFAASVLSPVAHRISPSGLHAWLPCADVAQEDALAAAARDAGVAVARAGSFAIGAHDRHPGLRLALGGQSFPDFARGLRIVARLASEHPEAVVPQI</sequence>
<dbReference type="SUPFAM" id="SSF53383">
    <property type="entry name" value="PLP-dependent transferases"/>
    <property type="match status" value="1"/>
</dbReference>
<keyword evidence="8" id="KW-1185">Reference proteome</keyword>
<dbReference type="AlphaFoldDB" id="A0A6L5Z5Y2"/>
<dbReference type="PROSITE" id="PS50949">
    <property type="entry name" value="HTH_GNTR"/>
    <property type="match status" value="1"/>
</dbReference>
<keyword evidence="7" id="KW-0808">Transferase</keyword>
<keyword evidence="3" id="KW-0805">Transcription regulation</keyword>
<keyword evidence="4" id="KW-0238">DNA-binding</keyword>
<proteinExistence type="inferred from homology"/>
<reference evidence="7 8" key="1">
    <citation type="submission" date="2019-10" db="EMBL/GenBank/DDBJ databases">
        <title>Cognatihalovulum marinum gen. nov. sp. nov., a new member of the family Rhodobacteraceae isolated from deep seawater of the Northwest Indian Ocean.</title>
        <authorList>
            <person name="Ruan C."/>
            <person name="Wang J."/>
            <person name="Zheng X."/>
            <person name="Song L."/>
            <person name="Zhu Y."/>
            <person name="Huang Y."/>
            <person name="Lu Z."/>
            <person name="Du W."/>
            <person name="Huang L."/>
            <person name="Dai X."/>
        </authorList>
    </citation>
    <scope>NUCLEOTIDE SEQUENCE [LARGE SCALE GENOMIC DNA]</scope>
    <source>
        <strain evidence="7 8">2CG4</strain>
    </source>
</reference>
<gene>
    <name evidence="7" type="ORF">GE300_17950</name>
</gene>
<dbReference type="InterPro" id="IPR051446">
    <property type="entry name" value="HTH_trans_reg/aminotransferase"/>
</dbReference>
<dbReference type="PANTHER" id="PTHR46577">
    <property type="entry name" value="HTH-TYPE TRANSCRIPTIONAL REGULATORY PROTEIN GABR"/>
    <property type="match status" value="1"/>
</dbReference>
<dbReference type="PANTHER" id="PTHR46577:SF1">
    <property type="entry name" value="HTH-TYPE TRANSCRIPTIONAL REGULATORY PROTEIN GABR"/>
    <property type="match status" value="1"/>
</dbReference>
<dbReference type="SUPFAM" id="SSF46785">
    <property type="entry name" value="Winged helix' DNA-binding domain"/>
    <property type="match status" value="1"/>
</dbReference>
<comment type="similarity">
    <text evidence="1">In the C-terminal section; belongs to the class-I pyridoxal-phosphate-dependent aminotransferase family.</text>
</comment>
<organism evidence="7 8">
    <name type="scientific">Halovulum marinum</name>
    <dbReference type="NCBI Taxonomy" id="2662447"/>
    <lineage>
        <taxon>Bacteria</taxon>
        <taxon>Pseudomonadati</taxon>
        <taxon>Pseudomonadota</taxon>
        <taxon>Alphaproteobacteria</taxon>
        <taxon>Rhodobacterales</taxon>
        <taxon>Paracoccaceae</taxon>
        <taxon>Halovulum</taxon>
    </lineage>
</organism>
<evidence type="ECO:0000259" key="6">
    <source>
        <dbReference type="PROSITE" id="PS50949"/>
    </source>
</evidence>
<dbReference type="Proteomes" id="UP000474957">
    <property type="component" value="Unassembled WGS sequence"/>
</dbReference>
<dbReference type="Pfam" id="PF00155">
    <property type="entry name" value="Aminotran_1_2"/>
    <property type="match status" value="1"/>
</dbReference>
<dbReference type="GO" id="GO:0008483">
    <property type="term" value="F:transaminase activity"/>
    <property type="evidence" value="ECO:0007669"/>
    <property type="project" value="UniProtKB-KW"/>
</dbReference>
<dbReference type="GO" id="GO:0003700">
    <property type="term" value="F:DNA-binding transcription factor activity"/>
    <property type="evidence" value="ECO:0007669"/>
    <property type="project" value="InterPro"/>
</dbReference>
<dbReference type="Gene3D" id="1.10.10.10">
    <property type="entry name" value="Winged helix-like DNA-binding domain superfamily/Winged helix DNA-binding domain"/>
    <property type="match status" value="1"/>
</dbReference>
<dbReference type="GO" id="GO:0030170">
    <property type="term" value="F:pyridoxal phosphate binding"/>
    <property type="evidence" value="ECO:0007669"/>
    <property type="project" value="InterPro"/>
</dbReference>
<dbReference type="CDD" id="cd07377">
    <property type="entry name" value="WHTH_GntR"/>
    <property type="match status" value="1"/>
</dbReference>
<evidence type="ECO:0000313" key="8">
    <source>
        <dbReference type="Proteomes" id="UP000474957"/>
    </source>
</evidence>
<feature type="domain" description="HTH gntR-type" evidence="6">
    <location>
        <begin position="31"/>
        <end position="99"/>
    </location>
</feature>
<dbReference type="SMART" id="SM00345">
    <property type="entry name" value="HTH_GNTR"/>
    <property type="match status" value="1"/>
</dbReference>
<dbReference type="InterPro" id="IPR015424">
    <property type="entry name" value="PyrdxlP-dep_Trfase"/>
</dbReference>
<evidence type="ECO:0000313" key="7">
    <source>
        <dbReference type="EMBL" id="MSU91465.1"/>
    </source>
</evidence>
<evidence type="ECO:0000256" key="4">
    <source>
        <dbReference type="ARBA" id="ARBA00023125"/>
    </source>
</evidence>
<evidence type="ECO:0000256" key="3">
    <source>
        <dbReference type="ARBA" id="ARBA00023015"/>
    </source>
</evidence>
<evidence type="ECO:0000256" key="1">
    <source>
        <dbReference type="ARBA" id="ARBA00005384"/>
    </source>
</evidence>
<dbReference type="Gene3D" id="3.40.640.10">
    <property type="entry name" value="Type I PLP-dependent aspartate aminotransferase-like (Major domain)"/>
    <property type="match status" value="1"/>
</dbReference>
<dbReference type="InterPro" id="IPR036390">
    <property type="entry name" value="WH_DNA-bd_sf"/>
</dbReference>
<keyword evidence="2" id="KW-0663">Pyridoxal phosphate</keyword>
<dbReference type="Pfam" id="PF00392">
    <property type="entry name" value="GntR"/>
    <property type="match status" value="1"/>
</dbReference>
<dbReference type="InterPro" id="IPR004839">
    <property type="entry name" value="Aminotransferase_I/II_large"/>
</dbReference>
<evidence type="ECO:0000256" key="5">
    <source>
        <dbReference type="ARBA" id="ARBA00023163"/>
    </source>
</evidence>
<dbReference type="CDD" id="cd00609">
    <property type="entry name" value="AAT_like"/>
    <property type="match status" value="1"/>
</dbReference>
<keyword evidence="7" id="KW-0032">Aminotransferase</keyword>